<protein>
    <recommendedName>
        <fullName evidence="2">histidine kinase</fullName>
        <ecNumber evidence="2">2.7.13.3</ecNumber>
    </recommendedName>
</protein>
<reference evidence="9" key="1">
    <citation type="journal article" date="2015" name="Nature">
        <title>Complex archaea that bridge the gap between prokaryotes and eukaryotes.</title>
        <authorList>
            <person name="Spang A."/>
            <person name="Saw J.H."/>
            <person name="Jorgensen S.L."/>
            <person name="Zaremba-Niedzwiedzka K."/>
            <person name="Martijn J."/>
            <person name="Lind A.E."/>
            <person name="van Eijk R."/>
            <person name="Schleper C."/>
            <person name="Guy L."/>
            <person name="Ettema T.J."/>
        </authorList>
    </citation>
    <scope>NUCLEOTIDE SEQUENCE</scope>
</reference>
<evidence type="ECO:0000256" key="5">
    <source>
        <dbReference type="ARBA" id="ARBA00022777"/>
    </source>
</evidence>
<comment type="caution">
    <text evidence="9">The sequence shown here is derived from an EMBL/GenBank/DDBJ whole genome shotgun (WGS) entry which is preliminary data.</text>
</comment>
<dbReference type="Pfam" id="PF00072">
    <property type="entry name" value="Response_reg"/>
    <property type="match status" value="1"/>
</dbReference>
<dbReference type="PROSITE" id="PS50109">
    <property type="entry name" value="HIS_KIN"/>
    <property type="match status" value="1"/>
</dbReference>
<proteinExistence type="predicted"/>
<dbReference type="EC" id="2.7.13.3" evidence="2"/>
<keyword evidence="4" id="KW-0808">Transferase</keyword>
<feature type="domain" description="Response regulatory" evidence="8">
    <location>
        <begin position="928"/>
        <end position="1042"/>
    </location>
</feature>
<dbReference type="InterPro" id="IPR004358">
    <property type="entry name" value="Sig_transdc_His_kin-like_C"/>
</dbReference>
<feature type="transmembrane region" description="Helical" evidence="6">
    <location>
        <begin position="261"/>
        <end position="291"/>
    </location>
</feature>
<dbReference type="InterPro" id="IPR005467">
    <property type="entry name" value="His_kinase_dom"/>
</dbReference>
<feature type="transmembrane region" description="Helical" evidence="6">
    <location>
        <begin position="46"/>
        <end position="67"/>
    </location>
</feature>
<dbReference type="PRINTS" id="PR00344">
    <property type="entry name" value="BCTRLSENSOR"/>
</dbReference>
<evidence type="ECO:0000259" key="7">
    <source>
        <dbReference type="PROSITE" id="PS50109"/>
    </source>
</evidence>
<dbReference type="CDD" id="cd00082">
    <property type="entry name" value="HisKA"/>
    <property type="match status" value="1"/>
</dbReference>
<feature type="transmembrane region" description="Helical" evidence="6">
    <location>
        <begin position="618"/>
        <end position="636"/>
    </location>
</feature>
<dbReference type="PANTHER" id="PTHR43047">
    <property type="entry name" value="TWO-COMPONENT HISTIDINE PROTEIN KINASE"/>
    <property type="match status" value="1"/>
</dbReference>
<evidence type="ECO:0000256" key="2">
    <source>
        <dbReference type="ARBA" id="ARBA00012438"/>
    </source>
</evidence>
<dbReference type="SUPFAM" id="SSF47384">
    <property type="entry name" value="Homodimeric domain of signal transducing histidine kinase"/>
    <property type="match status" value="1"/>
</dbReference>
<dbReference type="Gene3D" id="3.30.565.10">
    <property type="entry name" value="Histidine kinase-like ATPase, C-terminal domain"/>
    <property type="match status" value="1"/>
</dbReference>
<dbReference type="PROSITE" id="PS50110">
    <property type="entry name" value="RESPONSE_REGULATORY"/>
    <property type="match status" value="1"/>
</dbReference>
<feature type="transmembrane region" description="Helical" evidence="6">
    <location>
        <begin position="116"/>
        <end position="144"/>
    </location>
</feature>
<evidence type="ECO:0000313" key="9">
    <source>
        <dbReference type="EMBL" id="KKO12720.1"/>
    </source>
</evidence>
<keyword evidence="6" id="KW-0472">Membrane</keyword>
<dbReference type="EMBL" id="LAZR01000001">
    <property type="protein sequence ID" value="KKO12720.1"/>
    <property type="molecule type" value="Genomic_DNA"/>
</dbReference>
<dbReference type="PANTHER" id="PTHR43047:SF64">
    <property type="entry name" value="HISTIDINE KINASE CONTAINING CHEY-HOMOLOGOUS RECEIVER DOMAIN AND PAS DOMAIN-RELATED"/>
    <property type="match status" value="1"/>
</dbReference>
<evidence type="ECO:0000259" key="8">
    <source>
        <dbReference type="PROSITE" id="PS50110"/>
    </source>
</evidence>
<dbReference type="CDD" id="cd16922">
    <property type="entry name" value="HATPase_EvgS-ArcB-TorS-like"/>
    <property type="match status" value="1"/>
</dbReference>
<dbReference type="Pfam" id="PF02518">
    <property type="entry name" value="HATPase_c"/>
    <property type="match status" value="1"/>
</dbReference>
<dbReference type="InterPro" id="IPR011006">
    <property type="entry name" value="CheY-like_superfamily"/>
</dbReference>
<sequence length="1132" mass="125793">MKATQHIFRVRRTYNVWVGNETLEDYALRFTAIKARRWSIEHVAKTALGATAFLALEAIAAAVTLSYGTANAIAAMLALGVVILLTGVPIAYNAAKYGLDIDLLTRGAGFGYLGSTITSLIYASFTFIFFAIEGAILAAALYALLGIPLWLGYIICAVAVIPIVTHGITIISKFQVGTQTFWLFLQCTALAVIAWFEFSRVSDWTAYMPVNTDVPAGSSGFSLALFGSSVAIMFSLVAQIGEQVDYLRFMPEKTRDNRRRWWFWLLLAGPGWIFIGIIKMLLGSFLAYLAITAGDTPERAADPTYMYQMVFNYMTQSPTLSLVLAGLMVVVSQMKINVTNAYAGSIAWSNFFSRLTHSHPGRVVWLVFNVAIALLLMELGMYRALEAVLGLFAIVTLSWLGSLSADLLINKPLGLSPSYVEFKRAHLYDINPVGTVSVIIASTFGILCYMGLFGDTPKHLAHFISLGICFVSVPALALITRGRFYLARQSPQIDDLLQIQDADNTLECCICENRFERDDIAYCPAYQGAICSLCCSLDSRCMDVCKPDGRLSNQLELWLRPLLPDAIFSTVNRRMVRFFVMFTTANTFSAALLALIYYQMQPATPGEIALLQQSLWTLFFILLIIFGVVCWLHLLASESREVAQQESARQTSRLLMEIEAHNQTDLELQKAKELAERANDAKSRYLSGISHELRTPLQAILGYAQLLTQRVDMPEKHRNAIQIIKRSGEHLAGLIEGLLDISKIEAGRLEIYRNRVKLPDLIDQMIQMFRTMALEKGIEFSCHIHNKLPEYVTTDEKRLRQILINLLSNAIKYTHEGSVEFHVHYRSEVAEFAVIDTGVGINDKDLHRILDPFERVRNIDAPNVPGTGLGLTIVRLLTEIMGGELDINSTPGEGSCFKVSLMMSRVSQPVVETPPQRLISGYSGVRKIVMVVDDDPIHRGLMGDLLHPLGLTTFEARDAHDCLDALKNVTPDLFLLDVSMPGIDGLTLAEMLRAKGCQQPIVMISADAHERHRSSQTPSAHDEYLVKPINNQQLLESIGSLLSLHWIRSSESPQPQVMDPAAVYHPGLIEIADHVLVRELLTYADLGYKRGVNNKLAEMSDSGLLDENTLAYCQQLANAMLFTTLANAFRKA</sequence>
<feature type="transmembrane region" description="Helical" evidence="6">
    <location>
        <begin position="459"/>
        <end position="479"/>
    </location>
</feature>
<feature type="transmembrane region" description="Helical" evidence="6">
    <location>
        <begin position="578"/>
        <end position="598"/>
    </location>
</feature>
<dbReference type="InterPro" id="IPR036097">
    <property type="entry name" value="HisK_dim/P_sf"/>
</dbReference>
<feature type="transmembrane region" description="Helical" evidence="6">
    <location>
        <begin position="181"/>
        <end position="198"/>
    </location>
</feature>
<organism evidence="9">
    <name type="scientific">marine sediment metagenome</name>
    <dbReference type="NCBI Taxonomy" id="412755"/>
    <lineage>
        <taxon>unclassified sequences</taxon>
        <taxon>metagenomes</taxon>
        <taxon>ecological metagenomes</taxon>
    </lineage>
</organism>
<name>A0A0F9W8H5_9ZZZZ</name>
<dbReference type="Gene3D" id="3.40.50.2300">
    <property type="match status" value="1"/>
</dbReference>
<comment type="catalytic activity">
    <reaction evidence="1">
        <text>ATP + protein L-histidine = ADP + protein N-phospho-L-histidine.</text>
        <dbReference type="EC" id="2.7.13.3"/>
    </reaction>
</comment>
<dbReference type="Gene3D" id="1.10.287.130">
    <property type="match status" value="1"/>
</dbReference>
<dbReference type="SMART" id="SM00388">
    <property type="entry name" value="HisKA"/>
    <property type="match status" value="1"/>
</dbReference>
<dbReference type="SMART" id="SM00448">
    <property type="entry name" value="REC"/>
    <property type="match status" value="1"/>
</dbReference>
<feature type="transmembrane region" description="Helical" evidence="6">
    <location>
        <begin position="218"/>
        <end position="240"/>
    </location>
</feature>
<keyword evidence="3" id="KW-0597">Phosphoprotein</keyword>
<feature type="transmembrane region" description="Helical" evidence="6">
    <location>
        <begin position="73"/>
        <end position="95"/>
    </location>
</feature>
<dbReference type="SMART" id="SM00387">
    <property type="entry name" value="HATPase_c"/>
    <property type="match status" value="1"/>
</dbReference>
<feature type="transmembrane region" description="Helical" evidence="6">
    <location>
        <begin position="388"/>
        <end position="409"/>
    </location>
</feature>
<dbReference type="FunFam" id="3.30.565.10:FF:000010">
    <property type="entry name" value="Sensor histidine kinase RcsC"/>
    <property type="match status" value="1"/>
</dbReference>
<dbReference type="AlphaFoldDB" id="A0A0F9W8H5"/>
<dbReference type="InterPro" id="IPR001789">
    <property type="entry name" value="Sig_transdc_resp-reg_receiver"/>
</dbReference>
<accession>A0A0F9W8H5</accession>
<evidence type="ECO:0000256" key="3">
    <source>
        <dbReference type="ARBA" id="ARBA00022553"/>
    </source>
</evidence>
<gene>
    <name evidence="9" type="ORF">LCGC14_0007370</name>
</gene>
<dbReference type="CDD" id="cd00156">
    <property type="entry name" value="REC"/>
    <property type="match status" value="1"/>
</dbReference>
<dbReference type="InterPro" id="IPR036890">
    <property type="entry name" value="HATPase_C_sf"/>
</dbReference>
<dbReference type="SUPFAM" id="SSF55874">
    <property type="entry name" value="ATPase domain of HSP90 chaperone/DNA topoisomerase II/histidine kinase"/>
    <property type="match status" value="1"/>
</dbReference>
<dbReference type="InterPro" id="IPR003594">
    <property type="entry name" value="HATPase_dom"/>
</dbReference>
<feature type="transmembrane region" description="Helical" evidence="6">
    <location>
        <begin position="363"/>
        <end position="382"/>
    </location>
</feature>
<keyword evidence="5" id="KW-0418">Kinase</keyword>
<feature type="transmembrane region" description="Helical" evidence="6">
    <location>
        <begin position="311"/>
        <end position="331"/>
    </location>
</feature>
<evidence type="ECO:0000256" key="1">
    <source>
        <dbReference type="ARBA" id="ARBA00000085"/>
    </source>
</evidence>
<feature type="domain" description="Histidine kinase" evidence="7">
    <location>
        <begin position="688"/>
        <end position="905"/>
    </location>
</feature>
<evidence type="ECO:0000256" key="4">
    <source>
        <dbReference type="ARBA" id="ARBA00022679"/>
    </source>
</evidence>
<dbReference type="Pfam" id="PF00512">
    <property type="entry name" value="HisKA"/>
    <property type="match status" value="1"/>
</dbReference>
<dbReference type="GO" id="GO:0000155">
    <property type="term" value="F:phosphorelay sensor kinase activity"/>
    <property type="evidence" value="ECO:0007669"/>
    <property type="project" value="InterPro"/>
</dbReference>
<feature type="transmembrane region" description="Helical" evidence="6">
    <location>
        <begin position="150"/>
        <end position="169"/>
    </location>
</feature>
<keyword evidence="6" id="KW-1133">Transmembrane helix</keyword>
<dbReference type="InterPro" id="IPR003661">
    <property type="entry name" value="HisK_dim/P_dom"/>
</dbReference>
<evidence type="ECO:0000256" key="6">
    <source>
        <dbReference type="SAM" id="Phobius"/>
    </source>
</evidence>
<dbReference type="SUPFAM" id="SSF52172">
    <property type="entry name" value="CheY-like"/>
    <property type="match status" value="1"/>
</dbReference>
<keyword evidence="6" id="KW-0812">Transmembrane</keyword>
<feature type="transmembrane region" description="Helical" evidence="6">
    <location>
        <begin position="430"/>
        <end position="453"/>
    </location>
</feature>
<dbReference type="Gene3D" id="1.10.4160.10">
    <property type="entry name" value="Hydantoin permease"/>
    <property type="match status" value="1"/>
</dbReference>